<evidence type="ECO:0000256" key="2">
    <source>
        <dbReference type="ARBA" id="ARBA00022741"/>
    </source>
</evidence>
<keyword evidence="3" id="KW-0067">ATP-binding</keyword>
<reference evidence="5" key="1">
    <citation type="submission" date="2021-03" db="EMBL/GenBank/DDBJ databases">
        <authorList>
            <person name="Jaffe A."/>
        </authorList>
    </citation>
    <scope>NUCLEOTIDE SEQUENCE</scope>
    <source>
        <strain evidence="5">RIFCSPLOWO2_01_FULL_AR10_48_17</strain>
    </source>
</reference>
<dbReference type="GO" id="GO:0008986">
    <property type="term" value="F:pyruvate, water dikinase activity"/>
    <property type="evidence" value="ECO:0007669"/>
    <property type="project" value="InterPro"/>
</dbReference>
<keyword evidence="2" id="KW-0547">Nucleotide-binding</keyword>
<dbReference type="SUPFAM" id="SSF52009">
    <property type="entry name" value="Phosphohistidine domain"/>
    <property type="match status" value="1"/>
</dbReference>
<evidence type="ECO:0000259" key="4">
    <source>
        <dbReference type="Pfam" id="PF00391"/>
    </source>
</evidence>
<evidence type="ECO:0000256" key="3">
    <source>
        <dbReference type="ARBA" id="ARBA00022840"/>
    </source>
</evidence>
<dbReference type="Gene3D" id="3.50.30.10">
    <property type="entry name" value="Phosphohistidine domain"/>
    <property type="match status" value="1"/>
</dbReference>
<reference evidence="5" key="2">
    <citation type="submission" date="2021-05" db="EMBL/GenBank/DDBJ databases">
        <title>Protein family content uncovers lineage relationships and bacterial pathway maintenance mechanisms in DPANN archaea.</title>
        <authorList>
            <person name="Castelle C.J."/>
            <person name="Meheust R."/>
            <person name="Jaffe A.L."/>
            <person name="Seitz K."/>
            <person name="Gong X."/>
            <person name="Baker B.J."/>
            <person name="Banfield J.F."/>
        </authorList>
    </citation>
    <scope>NUCLEOTIDE SEQUENCE</scope>
    <source>
        <strain evidence="5">RIFCSPLOWO2_01_FULL_AR10_48_17</strain>
    </source>
</reference>
<comment type="similarity">
    <text evidence="1">Belongs to the PEP-utilizing enzyme family.</text>
</comment>
<gene>
    <name evidence="5" type="ORF">J4215_05005</name>
</gene>
<accession>A0A8T4L7N9</accession>
<dbReference type="InterPro" id="IPR006319">
    <property type="entry name" value="PEP_synth"/>
</dbReference>
<dbReference type="PANTHER" id="PTHR43030:SF1">
    <property type="entry name" value="PHOSPHOENOLPYRUVATE SYNTHASE"/>
    <property type="match status" value="1"/>
</dbReference>
<dbReference type="InterPro" id="IPR008279">
    <property type="entry name" value="PEP-util_enz_mobile_dom"/>
</dbReference>
<dbReference type="Pfam" id="PF00391">
    <property type="entry name" value="PEP-utilizers"/>
    <property type="match status" value="1"/>
</dbReference>
<dbReference type="PANTHER" id="PTHR43030">
    <property type="entry name" value="PHOSPHOENOLPYRUVATE SYNTHASE"/>
    <property type="match status" value="1"/>
</dbReference>
<evidence type="ECO:0000256" key="1">
    <source>
        <dbReference type="ARBA" id="ARBA00007837"/>
    </source>
</evidence>
<organism evidence="5 6">
    <name type="scientific">Candidatus Iainarchaeum sp</name>
    <dbReference type="NCBI Taxonomy" id="3101447"/>
    <lineage>
        <taxon>Archaea</taxon>
        <taxon>Candidatus Iainarchaeota</taxon>
        <taxon>Candidatus Iainarchaeia</taxon>
        <taxon>Candidatus Iainarchaeales</taxon>
        <taxon>Candidatus Iainarchaeaceae</taxon>
        <taxon>Candidatus Iainarchaeum</taxon>
    </lineage>
</organism>
<feature type="domain" description="PEP-utilising enzyme mobile" evidence="4">
    <location>
        <begin position="269"/>
        <end position="340"/>
    </location>
</feature>
<proteinExistence type="inferred from homology"/>
<dbReference type="InterPro" id="IPR036637">
    <property type="entry name" value="Phosphohistidine_dom_sf"/>
</dbReference>
<name>A0A8T4L7N9_9ARCH</name>
<dbReference type="Proteomes" id="UP000675968">
    <property type="component" value="Unassembled WGS sequence"/>
</dbReference>
<protein>
    <recommendedName>
        <fullName evidence="4">PEP-utilising enzyme mobile domain-containing protein</fullName>
    </recommendedName>
</protein>
<sequence>MRSEQWIKYLAGNQSMFLCTLLGKVFTQTLKTEFGAGPKRIRFFFHTGLTTGFVVQKEMISFGKLLSRKIEKNPRQITRWTRQLSRQIDFLRKQLLSFHGKRMTKAEFEKICLETEQFYAHLVPVMQVADYLPSSTLKKMLPKLEKARKYSESVQSEIEGFFEHWAEKENKYSHFPTAFFLSQTEKELLQYFKTHRFLSRLKLEHRCSCSALDFSNGKYVLFPKTYAEKLEEKTRLSRSDSFVIGQTAYPGKVIGTCRRVLHPADSTRFDEGDILVTQMTKPEYLPMIRKAGAIVTDAGGLLSHAGIICRELKKPSVIGTDKATLVFKTGEKLHVDATKGIVRKIL</sequence>
<evidence type="ECO:0000313" key="6">
    <source>
        <dbReference type="Proteomes" id="UP000675968"/>
    </source>
</evidence>
<comment type="caution">
    <text evidence="5">The sequence shown here is derived from an EMBL/GenBank/DDBJ whole genome shotgun (WGS) entry which is preliminary data.</text>
</comment>
<dbReference type="EMBL" id="JAGVWC010000011">
    <property type="protein sequence ID" value="MBS3061912.1"/>
    <property type="molecule type" value="Genomic_DNA"/>
</dbReference>
<dbReference type="AlphaFoldDB" id="A0A8T4L7N9"/>
<dbReference type="GO" id="GO:0005524">
    <property type="term" value="F:ATP binding"/>
    <property type="evidence" value="ECO:0007669"/>
    <property type="project" value="UniProtKB-KW"/>
</dbReference>
<evidence type="ECO:0000313" key="5">
    <source>
        <dbReference type="EMBL" id="MBS3061912.1"/>
    </source>
</evidence>